<dbReference type="InParanoid" id="A0A0V0QA37"/>
<feature type="compositionally biased region" description="Low complexity" evidence="8">
    <location>
        <begin position="229"/>
        <end position="257"/>
    </location>
</feature>
<comment type="caution">
    <text evidence="10">The sequence shown here is derived from an EMBL/GenBank/DDBJ whole genome shotgun (WGS) entry which is preliminary data.</text>
</comment>
<organism evidence="10 11">
    <name type="scientific">Pseudocohnilembus persalinus</name>
    <name type="common">Ciliate</name>
    <dbReference type="NCBI Taxonomy" id="266149"/>
    <lineage>
        <taxon>Eukaryota</taxon>
        <taxon>Sar</taxon>
        <taxon>Alveolata</taxon>
        <taxon>Ciliophora</taxon>
        <taxon>Intramacronucleata</taxon>
        <taxon>Oligohymenophorea</taxon>
        <taxon>Scuticociliatia</taxon>
        <taxon>Philasterida</taxon>
        <taxon>Pseudocohnilembidae</taxon>
        <taxon>Pseudocohnilembus</taxon>
    </lineage>
</organism>
<evidence type="ECO:0000256" key="1">
    <source>
        <dbReference type="ARBA" id="ARBA00022527"/>
    </source>
</evidence>
<feature type="compositionally biased region" description="Polar residues" evidence="8">
    <location>
        <begin position="280"/>
        <end position="294"/>
    </location>
</feature>
<dbReference type="PROSITE" id="PS50011">
    <property type="entry name" value="PROTEIN_KINASE_DOM"/>
    <property type="match status" value="1"/>
</dbReference>
<feature type="binding site" evidence="7">
    <location>
        <position position="372"/>
    </location>
    <ligand>
        <name>ATP</name>
        <dbReference type="ChEBI" id="CHEBI:30616"/>
    </ligand>
</feature>
<dbReference type="Gene3D" id="3.30.200.20">
    <property type="entry name" value="Phosphorylase Kinase, domain 1"/>
    <property type="match status" value="1"/>
</dbReference>
<dbReference type="PROSITE" id="PS00108">
    <property type="entry name" value="PROTEIN_KINASE_ST"/>
    <property type="match status" value="1"/>
</dbReference>
<dbReference type="Proteomes" id="UP000054937">
    <property type="component" value="Unassembled WGS sequence"/>
</dbReference>
<keyword evidence="4 7" id="KW-0547">Nucleotide-binding</keyword>
<accession>A0A0V0QA37</accession>
<feature type="domain" description="Protein kinase" evidence="9">
    <location>
        <begin position="333"/>
        <end position="588"/>
    </location>
</feature>
<keyword evidence="11" id="KW-1185">Reference proteome</keyword>
<dbReference type="OrthoDB" id="296761at2759"/>
<evidence type="ECO:0000256" key="5">
    <source>
        <dbReference type="ARBA" id="ARBA00022777"/>
    </source>
</evidence>
<keyword evidence="6 7" id="KW-0067">ATP-binding</keyword>
<dbReference type="PANTHER" id="PTHR24351">
    <property type="entry name" value="RIBOSOMAL PROTEIN S6 KINASE"/>
    <property type="match status" value="1"/>
</dbReference>
<protein>
    <submittedName>
        <fullName evidence="10">Protein kinase-like domain</fullName>
    </submittedName>
</protein>
<dbReference type="AlphaFoldDB" id="A0A0V0QA37"/>
<evidence type="ECO:0000256" key="7">
    <source>
        <dbReference type="PROSITE-ProRule" id="PRU10141"/>
    </source>
</evidence>
<dbReference type="GO" id="GO:0004674">
    <property type="term" value="F:protein serine/threonine kinase activity"/>
    <property type="evidence" value="ECO:0007669"/>
    <property type="project" value="UniProtKB-KW"/>
</dbReference>
<dbReference type="InterPro" id="IPR045270">
    <property type="entry name" value="STKc_AGC"/>
</dbReference>
<feature type="compositionally biased region" description="Low complexity" evidence="8">
    <location>
        <begin position="295"/>
        <end position="305"/>
    </location>
</feature>
<sequence>MKLPHEVCATEECQRIIQIFRQSNQDYKIFKQSFAVSEQERLEAEKKEQEKAAFERLSPLEKLCKTKNIFLPPKPPKVIGNIEKIGSMMFQRLNRFLVVDPDQGALMRFKKKNNYPLKPSEVIPLKEIQNIKIVSPGVFMDPNFNYFEVIFDNRQIFSCKTIITAKLWVYYIYQAAVFASFLSELERQGYDIDSLNQKNSPVIELKDDNQQDRVIWEDLQNRNKIPQAIQQNQQTDSQTQEQKNSSSPSSQNKIKQSLSQLQNQHAKNSVEKKQNDTNSEKNSPLKTQDTISGESNKQTKNSKNSQNERMKQMMQPVKDFDSKSQEVVNFQSFDIIKILGQGAFGKVFLVRNKNNGILYAMKALKKKNLILKKQLRFAVTESNVLKNCNSTFVMGLHYAFQTPAYLYLVMDYCPGGDLAQHIMQKGSFDDKTAKFYIAELVLAIENLHSKNIIYRDLKPENILLAQDGHIKLADFGLSKENIGKNENTSTFCGTPAYLSPEMVIHKKASPMSDIYGIGCCLYEMLTGDPPFYTDDIPTMYKQIKDSSLKFPNNINKQTKEFLKRILEKNPEKRLGYKGFQEIKNDPYFKEINFEHVEEKKLEPPIIEFEDEDEDEELAIFNNNRIGQNQFRDTDYTEQNKKINRVIKFTFVRDQNSTQNYL</sequence>
<evidence type="ECO:0000313" key="11">
    <source>
        <dbReference type="Proteomes" id="UP000054937"/>
    </source>
</evidence>
<feature type="compositionally biased region" description="Basic and acidic residues" evidence="8">
    <location>
        <begin position="268"/>
        <end position="279"/>
    </location>
</feature>
<dbReference type="SUPFAM" id="SSF56112">
    <property type="entry name" value="Protein kinase-like (PK-like)"/>
    <property type="match status" value="1"/>
</dbReference>
<dbReference type="PROSITE" id="PS00107">
    <property type="entry name" value="PROTEIN_KINASE_ATP"/>
    <property type="match status" value="1"/>
</dbReference>
<dbReference type="SMART" id="SM00220">
    <property type="entry name" value="S_TKc"/>
    <property type="match status" value="1"/>
</dbReference>
<dbReference type="InterPro" id="IPR000719">
    <property type="entry name" value="Prot_kinase_dom"/>
</dbReference>
<evidence type="ECO:0000259" key="9">
    <source>
        <dbReference type="PROSITE" id="PS50011"/>
    </source>
</evidence>
<dbReference type="SUPFAM" id="SSF50729">
    <property type="entry name" value="PH domain-like"/>
    <property type="match status" value="1"/>
</dbReference>
<dbReference type="InterPro" id="IPR011009">
    <property type="entry name" value="Kinase-like_dom_sf"/>
</dbReference>
<keyword evidence="1" id="KW-0723">Serine/threonine-protein kinase</keyword>
<dbReference type="InterPro" id="IPR017441">
    <property type="entry name" value="Protein_kinase_ATP_BS"/>
</dbReference>
<evidence type="ECO:0000256" key="6">
    <source>
        <dbReference type="ARBA" id="ARBA00022840"/>
    </source>
</evidence>
<evidence type="ECO:0000313" key="10">
    <source>
        <dbReference type="EMBL" id="KRW99091.1"/>
    </source>
</evidence>
<evidence type="ECO:0000256" key="2">
    <source>
        <dbReference type="ARBA" id="ARBA00022553"/>
    </source>
</evidence>
<evidence type="ECO:0000256" key="3">
    <source>
        <dbReference type="ARBA" id="ARBA00022679"/>
    </source>
</evidence>
<dbReference type="FunFam" id="1.10.510.10:FF:000008">
    <property type="entry name" value="Non-specific serine/threonine protein kinase"/>
    <property type="match status" value="1"/>
</dbReference>
<keyword evidence="2" id="KW-0597">Phosphoprotein</keyword>
<dbReference type="Gene3D" id="1.10.510.10">
    <property type="entry name" value="Transferase(Phosphotransferase) domain 1"/>
    <property type="match status" value="1"/>
</dbReference>
<dbReference type="InterPro" id="IPR008271">
    <property type="entry name" value="Ser/Thr_kinase_AS"/>
</dbReference>
<dbReference type="Pfam" id="PF00069">
    <property type="entry name" value="Pkinase"/>
    <property type="match status" value="1"/>
</dbReference>
<evidence type="ECO:0000256" key="4">
    <source>
        <dbReference type="ARBA" id="ARBA00022741"/>
    </source>
</evidence>
<gene>
    <name evidence="10" type="ORF">PPERSA_07344</name>
</gene>
<dbReference type="EMBL" id="LDAU01000222">
    <property type="protein sequence ID" value="KRW99091.1"/>
    <property type="molecule type" value="Genomic_DNA"/>
</dbReference>
<reference evidence="10 11" key="1">
    <citation type="journal article" date="2015" name="Sci. Rep.">
        <title>Genome of the facultative scuticociliatosis pathogen Pseudocohnilembus persalinus provides insight into its virulence through horizontal gene transfer.</title>
        <authorList>
            <person name="Xiong J."/>
            <person name="Wang G."/>
            <person name="Cheng J."/>
            <person name="Tian M."/>
            <person name="Pan X."/>
            <person name="Warren A."/>
            <person name="Jiang C."/>
            <person name="Yuan D."/>
            <person name="Miao W."/>
        </authorList>
    </citation>
    <scope>NUCLEOTIDE SEQUENCE [LARGE SCALE GENOMIC DNA]</scope>
    <source>
        <strain evidence="10">36N120E</strain>
    </source>
</reference>
<proteinExistence type="predicted"/>
<evidence type="ECO:0000256" key="8">
    <source>
        <dbReference type="SAM" id="MobiDB-lite"/>
    </source>
</evidence>
<feature type="compositionally biased region" description="Polar residues" evidence="8">
    <location>
        <begin position="258"/>
        <end position="267"/>
    </location>
</feature>
<dbReference type="CDD" id="cd05123">
    <property type="entry name" value="STKc_AGC"/>
    <property type="match status" value="1"/>
</dbReference>
<keyword evidence="3" id="KW-0808">Transferase</keyword>
<dbReference type="GO" id="GO:0005524">
    <property type="term" value="F:ATP binding"/>
    <property type="evidence" value="ECO:0007669"/>
    <property type="project" value="UniProtKB-UniRule"/>
</dbReference>
<name>A0A0V0QA37_PSEPJ</name>
<dbReference type="CDD" id="cd00821">
    <property type="entry name" value="PH"/>
    <property type="match status" value="1"/>
</dbReference>
<feature type="region of interest" description="Disordered" evidence="8">
    <location>
        <begin position="229"/>
        <end position="312"/>
    </location>
</feature>
<keyword evidence="5 10" id="KW-0418">Kinase</keyword>